<proteinExistence type="predicted"/>
<dbReference type="EMBL" id="JAMKFB020000022">
    <property type="protein sequence ID" value="KAL0161788.1"/>
    <property type="molecule type" value="Genomic_DNA"/>
</dbReference>
<keyword evidence="3" id="KW-1185">Reference proteome</keyword>
<feature type="compositionally biased region" description="Polar residues" evidence="1">
    <location>
        <begin position="89"/>
        <end position="151"/>
    </location>
</feature>
<comment type="caution">
    <text evidence="2">The sequence shown here is derived from an EMBL/GenBank/DDBJ whole genome shotgun (WGS) entry which is preliminary data.</text>
</comment>
<evidence type="ECO:0000313" key="3">
    <source>
        <dbReference type="Proteomes" id="UP001529510"/>
    </source>
</evidence>
<gene>
    <name evidence="2" type="ORF">M9458_045513</name>
</gene>
<sequence length="221" mass="23694">MPENGRSRRKRVPKTCDCCGPNGKPHVPGHEQVSKKRGRKKKEMVSQEEVVAAEEEVVSSSAADSIVTLEADAASEMEEAPSPKEKPDLSQTESGSESTVMVNGSESSAHTNCTHPTDTEELSSTEQNCPVESSSDTQNDFIKKPPNSSSIGAEPDVSTHSDAMETEPPSLSAGVNKASWDHHYCKPIAGENRNDSTEETGESSALPPVEFTTEGIIECIH</sequence>
<name>A0ABD0NIZ9_CIRMR</name>
<dbReference type="AlphaFoldDB" id="A0ABD0NIZ9"/>
<feature type="non-terminal residue" evidence="2">
    <location>
        <position position="221"/>
    </location>
</feature>
<evidence type="ECO:0000256" key="1">
    <source>
        <dbReference type="SAM" id="MobiDB-lite"/>
    </source>
</evidence>
<accession>A0ABD0NIZ9</accession>
<organism evidence="2 3">
    <name type="scientific">Cirrhinus mrigala</name>
    <name type="common">Mrigala</name>
    <dbReference type="NCBI Taxonomy" id="683832"/>
    <lineage>
        <taxon>Eukaryota</taxon>
        <taxon>Metazoa</taxon>
        <taxon>Chordata</taxon>
        <taxon>Craniata</taxon>
        <taxon>Vertebrata</taxon>
        <taxon>Euteleostomi</taxon>
        <taxon>Actinopterygii</taxon>
        <taxon>Neopterygii</taxon>
        <taxon>Teleostei</taxon>
        <taxon>Ostariophysi</taxon>
        <taxon>Cypriniformes</taxon>
        <taxon>Cyprinidae</taxon>
        <taxon>Labeoninae</taxon>
        <taxon>Labeonini</taxon>
        <taxon>Cirrhinus</taxon>
    </lineage>
</organism>
<evidence type="ECO:0000313" key="2">
    <source>
        <dbReference type="EMBL" id="KAL0161788.1"/>
    </source>
</evidence>
<protein>
    <submittedName>
        <fullName evidence="2">Uncharacterized protein</fullName>
    </submittedName>
</protein>
<reference evidence="2 3" key="1">
    <citation type="submission" date="2024-05" db="EMBL/GenBank/DDBJ databases">
        <title>Genome sequencing and assembly of Indian major carp, Cirrhinus mrigala (Hamilton, 1822).</title>
        <authorList>
            <person name="Mohindra V."/>
            <person name="Chowdhury L.M."/>
            <person name="Lal K."/>
            <person name="Jena J.K."/>
        </authorList>
    </citation>
    <scope>NUCLEOTIDE SEQUENCE [LARGE SCALE GENOMIC DNA]</scope>
    <source>
        <strain evidence="2">CM1030</strain>
        <tissue evidence="2">Blood</tissue>
    </source>
</reference>
<dbReference type="Proteomes" id="UP001529510">
    <property type="component" value="Unassembled WGS sequence"/>
</dbReference>
<feature type="region of interest" description="Disordered" evidence="1">
    <location>
        <begin position="1"/>
        <end position="214"/>
    </location>
</feature>